<dbReference type="AlphaFoldDB" id="A0A5Q0TCY5"/>
<keyword evidence="2" id="KW-1185">Reference proteome</keyword>
<dbReference type="Pfam" id="PF14539">
    <property type="entry name" value="DUF4442"/>
    <property type="match status" value="1"/>
</dbReference>
<dbReference type="RefSeq" id="WP_153447163.1">
    <property type="nucleotide sequence ID" value="NZ_CP045699.1"/>
</dbReference>
<sequence>MDILTTANQHLSYFGEQLVPMIGYCKPEIIKITQETVEIKIPLNKPTKNHLNSMYFGALAVGADAAGGFLAISKSEQMGKKISLAFKAVKAEFLARPEDDVVFVCHDGKLIDQMLAETVKTGGRVNQPVTITALCPTLNGEDPVAIFELTLSVKALAAN</sequence>
<evidence type="ECO:0000313" key="1">
    <source>
        <dbReference type="EMBL" id="QGA65013.1"/>
    </source>
</evidence>
<dbReference type="SUPFAM" id="SSF54637">
    <property type="entry name" value="Thioesterase/thiol ester dehydrase-isomerase"/>
    <property type="match status" value="1"/>
</dbReference>
<reference evidence="1 2" key="1">
    <citation type="submission" date="2019-10" db="EMBL/GenBank/DDBJ databases">
        <title>Vibrio sp. nov., isolated from Coralline algae surface.</title>
        <authorList>
            <person name="Geng Y."/>
            <person name="Zhang X."/>
        </authorList>
    </citation>
    <scope>NUCLEOTIDE SEQUENCE [LARGE SCALE GENOMIC DNA]</scope>
    <source>
        <strain evidence="1 2">SM1977</strain>
    </source>
</reference>
<name>A0A5Q0TCY5_9VIBR</name>
<evidence type="ECO:0000313" key="2">
    <source>
        <dbReference type="Proteomes" id="UP000348942"/>
    </source>
</evidence>
<protein>
    <submittedName>
        <fullName evidence="1">DUF4442 domain-containing protein</fullName>
    </submittedName>
</protein>
<organism evidence="1 2">
    <name type="scientific">Vibrio algicola</name>
    <dbReference type="NCBI Taxonomy" id="2662262"/>
    <lineage>
        <taxon>Bacteria</taxon>
        <taxon>Pseudomonadati</taxon>
        <taxon>Pseudomonadota</taxon>
        <taxon>Gammaproteobacteria</taxon>
        <taxon>Vibrionales</taxon>
        <taxon>Vibrionaceae</taxon>
        <taxon>Vibrio</taxon>
    </lineage>
</organism>
<dbReference type="InterPro" id="IPR029069">
    <property type="entry name" value="HotDog_dom_sf"/>
</dbReference>
<accession>A0A5Q0TCY5</accession>
<dbReference type="Proteomes" id="UP000348942">
    <property type="component" value="Chromosome 1"/>
</dbReference>
<gene>
    <name evidence="1" type="ORF">GFB47_06050</name>
</gene>
<dbReference type="InterPro" id="IPR027961">
    <property type="entry name" value="DUF4442"/>
</dbReference>
<dbReference type="Gene3D" id="3.10.129.10">
    <property type="entry name" value="Hotdog Thioesterase"/>
    <property type="match status" value="1"/>
</dbReference>
<dbReference type="EMBL" id="CP045699">
    <property type="protein sequence ID" value="QGA65013.1"/>
    <property type="molecule type" value="Genomic_DNA"/>
</dbReference>
<proteinExistence type="predicted"/>